<dbReference type="GO" id="GO:0051539">
    <property type="term" value="F:4 iron, 4 sulfur cluster binding"/>
    <property type="evidence" value="ECO:0007669"/>
    <property type="project" value="UniProtKB-KW"/>
</dbReference>
<dbReference type="AlphaFoldDB" id="A0A5J5FBF2"/>
<keyword evidence="8" id="KW-1185">Reference proteome</keyword>
<accession>A0A5J5FBF2</accession>
<keyword evidence="6 7" id="KW-0269">Exonuclease</keyword>
<dbReference type="Proteomes" id="UP000326924">
    <property type="component" value="Unassembled WGS sequence"/>
</dbReference>
<keyword evidence="4" id="KW-0479">Metal-binding</keyword>
<dbReference type="Pfam" id="PF09810">
    <property type="entry name" value="Exo5"/>
    <property type="match status" value="1"/>
</dbReference>
<reference evidence="7 8" key="1">
    <citation type="submission" date="2019-09" db="EMBL/GenBank/DDBJ databases">
        <title>Draft genome of the ectomycorrhizal ascomycete Sphaerosporella brunnea.</title>
        <authorList>
            <consortium name="DOE Joint Genome Institute"/>
            <person name="Benucci G.M."/>
            <person name="Marozzi G."/>
            <person name="Antonielli L."/>
            <person name="Sanchez S."/>
            <person name="Marco P."/>
            <person name="Wang X."/>
            <person name="Falini L.B."/>
            <person name="Barry K."/>
            <person name="Haridas S."/>
            <person name="Lipzen A."/>
            <person name="Labutti K."/>
            <person name="Grigoriev I.V."/>
            <person name="Murat C."/>
            <person name="Martin F."/>
            <person name="Albertini E."/>
            <person name="Donnini D."/>
            <person name="Bonito G."/>
        </authorList>
    </citation>
    <scope>NUCLEOTIDE SEQUENCE [LARGE SCALE GENOMIC DNA]</scope>
    <source>
        <strain evidence="7 8">Sb_GMNB300</strain>
    </source>
</reference>
<comment type="cofactor">
    <cofactor evidence="1">
        <name>[4Fe-4S] cluster</name>
        <dbReference type="ChEBI" id="CHEBI:49883"/>
    </cofactor>
</comment>
<dbReference type="PANTHER" id="PTHR14464:SF4">
    <property type="entry name" value="EXONUCLEASE V"/>
    <property type="match status" value="1"/>
</dbReference>
<comment type="similarity">
    <text evidence="2">Belongs to the EXO5 family.</text>
</comment>
<dbReference type="InParanoid" id="A0A5J5FBF2"/>
<name>A0A5J5FBF2_9PEZI</name>
<dbReference type="GO" id="GO:0005739">
    <property type="term" value="C:mitochondrion"/>
    <property type="evidence" value="ECO:0007669"/>
    <property type="project" value="TreeGrafter"/>
</dbReference>
<dbReference type="PANTHER" id="PTHR14464">
    <property type="entry name" value="EXONUCLEASE V"/>
    <property type="match status" value="1"/>
</dbReference>
<feature type="non-terminal residue" evidence="7">
    <location>
        <position position="1"/>
    </location>
</feature>
<evidence type="ECO:0000313" key="8">
    <source>
        <dbReference type="Proteomes" id="UP000326924"/>
    </source>
</evidence>
<dbReference type="EMBL" id="VXIS01000005">
    <property type="protein sequence ID" value="KAA8914545.1"/>
    <property type="molecule type" value="Genomic_DNA"/>
</dbReference>
<evidence type="ECO:0000313" key="7">
    <source>
        <dbReference type="EMBL" id="KAA8914545.1"/>
    </source>
</evidence>
<evidence type="ECO:0000256" key="2">
    <source>
        <dbReference type="ARBA" id="ARBA00009797"/>
    </source>
</evidence>
<evidence type="ECO:0000256" key="6">
    <source>
        <dbReference type="ARBA" id="ARBA00022839"/>
    </source>
</evidence>
<keyword evidence="4" id="KW-0408">Iron</keyword>
<evidence type="ECO:0000256" key="4">
    <source>
        <dbReference type="ARBA" id="ARBA00022485"/>
    </source>
</evidence>
<evidence type="ECO:0000256" key="1">
    <source>
        <dbReference type="ARBA" id="ARBA00001966"/>
    </source>
</evidence>
<dbReference type="OrthoDB" id="354769at2759"/>
<comment type="subunit">
    <text evidence="3">Monomer.</text>
</comment>
<dbReference type="InterPro" id="IPR019190">
    <property type="entry name" value="EXOV"/>
</dbReference>
<gene>
    <name evidence="7" type="ORF">FN846DRAFT_771235</name>
</gene>
<keyword evidence="5" id="KW-0540">Nuclease</keyword>
<evidence type="ECO:0000256" key="5">
    <source>
        <dbReference type="ARBA" id="ARBA00022722"/>
    </source>
</evidence>
<protein>
    <submittedName>
        <fullName evidence="7">Exonuclease V</fullName>
    </submittedName>
</protein>
<comment type="caution">
    <text evidence="7">The sequence shown here is derived from an EMBL/GenBank/DDBJ whole genome shotgun (WGS) entry which is preliminary data.</text>
</comment>
<evidence type="ECO:0000256" key="3">
    <source>
        <dbReference type="ARBA" id="ARBA00011245"/>
    </source>
</evidence>
<keyword evidence="6 7" id="KW-0378">Hydrolase</keyword>
<sequence>SRSPYDRFRARKKALSVTDLVSNIWCEQQFEYTLVRGFRRRTPEMARGSAVHKVLEDQVHTTVPVEPTTKEDHWGLKLFNMYQGMQSLKEQGLTRELPVFGFFGDIFVRGIIDEISYVNPRDRPGADVELPEMKMKRGRRNQSYAPDTSSAEAPTVDDALELIIESETFEVPERGKRMAFLSDTKTRASRSYPRASQARATSIQLMLYRRLLANLHSGEVDLTKACELFELDIGARLSDSFIAEIAGLDHNLPVEKLLAHNSLRGMWQLVSESMKESVDTISDVMGVSYRLQSDGSMIGLKTFDHDDQVVDVHLEEALAWWKGERSTVGVEIEEAWKCRYCEFEQECTWRLGKIEDMKRRREEA</sequence>
<dbReference type="GO" id="GO:0036297">
    <property type="term" value="P:interstrand cross-link repair"/>
    <property type="evidence" value="ECO:0007669"/>
    <property type="project" value="TreeGrafter"/>
</dbReference>
<proteinExistence type="inferred from homology"/>
<keyword evidence="4" id="KW-0411">Iron-sulfur</keyword>
<dbReference type="GO" id="GO:0045145">
    <property type="term" value="F:single-stranded DNA 5'-3' DNA exonuclease activity"/>
    <property type="evidence" value="ECO:0007669"/>
    <property type="project" value="InterPro"/>
</dbReference>
<organism evidence="7 8">
    <name type="scientific">Sphaerosporella brunnea</name>
    <dbReference type="NCBI Taxonomy" id="1250544"/>
    <lineage>
        <taxon>Eukaryota</taxon>
        <taxon>Fungi</taxon>
        <taxon>Dikarya</taxon>
        <taxon>Ascomycota</taxon>
        <taxon>Pezizomycotina</taxon>
        <taxon>Pezizomycetes</taxon>
        <taxon>Pezizales</taxon>
        <taxon>Pyronemataceae</taxon>
        <taxon>Sphaerosporella</taxon>
    </lineage>
</organism>
<dbReference type="GO" id="GO:0005634">
    <property type="term" value="C:nucleus"/>
    <property type="evidence" value="ECO:0007669"/>
    <property type="project" value="TreeGrafter"/>
</dbReference>
<keyword evidence="4" id="KW-0004">4Fe-4S</keyword>